<sequence length="345" mass="40714">TWVVFIWYFYKILLFDILKPINYKTITIVLIVQLYQYSIWEGKYRVKKHRGVKDPLIQHAQREESLRLKTNAPPIKPDEQEIPKSLEHVMLLKKLTKEGKFNKKKKRNRSKNKLIDTSKLMGREIKFPGMSKPDKTFPKLIQKPGEHDHQFIARVGRMTQEMLNEMQFEEKYGVSVKRNTESGEVDKIEKKIPDEVDAMFEKKRIELMKPKFKKKQKDNDVQKLSKSAKFRLRKAEKKQKLKKEKESDHHESEKLVDHVGFGEVAHQPPQFLTRPKKAVVTDLNNKPGRKSNLLLNKLLNPQKQTQEKKDLTVKRKELSLRDRTVLEAERINVVAAYRKLKASKV</sequence>
<organism evidence="2">
    <name type="scientific">Clastoptera arizonana</name>
    <name type="common">Arizona spittle bug</name>
    <dbReference type="NCBI Taxonomy" id="38151"/>
    <lineage>
        <taxon>Eukaryota</taxon>
        <taxon>Metazoa</taxon>
        <taxon>Ecdysozoa</taxon>
        <taxon>Arthropoda</taxon>
        <taxon>Hexapoda</taxon>
        <taxon>Insecta</taxon>
        <taxon>Pterygota</taxon>
        <taxon>Neoptera</taxon>
        <taxon>Paraneoptera</taxon>
        <taxon>Hemiptera</taxon>
        <taxon>Auchenorrhyncha</taxon>
        <taxon>Cercopoidea</taxon>
        <taxon>Clastopteridae</taxon>
        <taxon>Clastoptera</taxon>
    </lineage>
</organism>
<dbReference type="EMBL" id="GEDC01007738">
    <property type="protein sequence ID" value="JAS29560.1"/>
    <property type="molecule type" value="Transcribed_RNA"/>
</dbReference>
<reference evidence="2" key="1">
    <citation type="submission" date="2015-12" db="EMBL/GenBank/DDBJ databases">
        <title>De novo transcriptome assembly of four potential Pierce s Disease insect vectors from Arizona vineyards.</title>
        <authorList>
            <person name="Tassone E.E."/>
        </authorList>
    </citation>
    <scope>NUCLEOTIDE SEQUENCE</scope>
</reference>
<feature type="compositionally biased region" description="Basic residues" evidence="1">
    <location>
        <begin position="226"/>
        <end position="242"/>
    </location>
</feature>
<dbReference type="PANTHER" id="PTHR21838:SF2">
    <property type="entry name" value="COILED-COIL DOMAIN-CONTAINING PROTEIN 137"/>
    <property type="match status" value="1"/>
</dbReference>
<proteinExistence type="predicted"/>
<evidence type="ECO:0000256" key="1">
    <source>
        <dbReference type="SAM" id="MobiDB-lite"/>
    </source>
</evidence>
<accession>A0A1B6DV59</accession>
<dbReference type="AlphaFoldDB" id="A0A1B6DV59"/>
<feature type="compositionally biased region" description="Basic and acidic residues" evidence="1">
    <location>
        <begin position="243"/>
        <end position="254"/>
    </location>
</feature>
<evidence type="ECO:0000313" key="2">
    <source>
        <dbReference type="EMBL" id="JAS29560.1"/>
    </source>
</evidence>
<name>A0A1B6DV59_9HEMI</name>
<dbReference type="InterPro" id="IPR026680">
    <property type="entry name" value="CCDC137"/>
</dbReference>
<gene>
    <name evidence="2" type="ORF">g.14279</name>
</gene>
<feature type="region of interest" description="Disordered" evidence="1">
    <location>
        <begin position="210"/>
        <end position="254"/>
    </location>
</feature>
<protein>
    <submittedName>
        <fullName evidence="2">Uncharacterized protein</fullName>
    </submittedName>
</protein>
<dbReference type="GO" id="GO:0005634">
    <property type="term" value="C:nucleus"/>
    <property type="evidence" value="ECO:0007669"/>
    <property type="project" value="TreeGrafter"/>
</dbReference>
<feature type="non-terminal residue" evidence="2">
    <location>
        <position position="1"/>
    </location>
</feature>
<dbReference type="PANTHER" id="PTHR21838">
    <property type="entry name" value="COILED-COIL DOMAIN-CONTAINING PROTEIN 137"/>
    <property type="match status" value="1"/>
</dbReference>